<evidence type="ECO:0000313" key="4">
    <source>
        <dbReference type="EMBL" id="CAH0669708.1"/>
    </source>
</evidence>
<evidence type="ECO:0000256" key="2">
    <source>
        <dbReference type="SAM" id="SignalP"/>
    </source>
</evidence>
<feature type="domain" description="SEFIR" evidence="3">
    <location>
        <begin position="358"/>
        <end position="501"/>
    </location>
</feature>
<proteinExistence type="predicted"/>
<evidence type="ECO:0000259" key="3">
    <source>
        <dbReference type="Pfam" id="PF08357"/>
    </source>
</evidence>
<feature type="transmembrane region" description="Helical" evidence="1">
    <location>
        <begin position="311"/>
        <end position="333"/>
    </location>
</feature>
<protein>
    <recommendedName>
        <fullName evidence="3">SEFIR domain-containing protein</fullName>
    </recommendedName>
</protein>
<reference evidence="4" key="1">
    <citation type="submission" date="2021-12" db="EMBL/GenBank/DDBJ databases">
        <authorList>
            <person name="King R."/>
        </authorList>
    </citation>
    <scope>NUCLEOTIDE SEQUENCE</scope>
</reference>
<dbReference type="Proteomes" id="UP001153292">
    <property type="component" value="Chromosome 11"/>
</dbReference>
<gene>
    <name evidence="4" type="ORF">CHILSU_LOCUS1614</name>
</gene>
<dbReference type="Gene3D" id="3.40.50.11530">
    <property type="match status" value="1"/>
</dbReference>
<sequence length="542" mass="62161">MLRSVFCFLIVIACFFHYVTAHRNKYSKFCTDNNLKSISCNSQLSGEKPTESNVCQVEHYAPDSPKCKYMDFGPVKTNTQIGGVSLKPYLLDEGHSSLNFTVLNITFTNIKWKTMKFRFQPTNAQRNHCRNIILSNNFTIDDRSILYYDCYWSYTDGDYNNTSHILDFVATDGSTENRGQYYFNIPTMQMLSTNVTEDEWKPFLYIETLPSVLRLHIMPPPDQLKIISYKIEVRKGCSQVSADCHNELVKRSTLPLKNSTQEVTHDFYYLGSSGLFYFVVTPLHKLCSNVEDKCQSVVSPKITISNEVHKYWNICIASVTALVVATLFAYYVLLRVIRRFWCKDYSLAAAQEIPAPTKVLVIYSPVSRLHAECVGSFISYLRSEYGFDVMHEGDITSTSHGDPYIWAEDALKLATHVLYIVGPGEESNLYKSIYEKPIVSGAHKDVDILLLSMLRAYRVSKHPKDISNVFFEHSNGAVPIETKHGKVFFLLKDWHKLISHLSKNMLPKKQIMRTEKGRCFLDDLTKAKKLLGNKCEREKILV</sequence>
<keyword evidence="1" id="KW-0812">Transmembrane</keyword>
<keyword evidence="2" id="KW-0732">Signal</keyword>
<keyword evidence="1" id="KW-1133">Transmembrane helix</keyword>
<accession>A0ABN8EAM5</accession>
<organism evidence="4 5">
    <name type="scientific">Chilo suppressalis</name>
    <name type="common">Asiatic rice borer moth</name>
    <dbReference type="NCBI Taxonomy" id="168631"/>
    <lineage>
        <taxon>Eukaryota</taxon>
        <taxon>Metazoa</taxon>
        <taxon>Ecdysozoa</taxon>
        <taxon>Arthropoda</taxon>
        <taxon>Hexapoda</taxon>
        <taxon>Insecta</taxon>
        <taxon>Pterygota</taxon>
        <taxon>Neoptera</taxon>
        <taxon>Endopterygota</taxon>
        <taxon>Lepidoptera</taxon>
        <taxon>Glossata</taxon>
        <taxon>Ditrysia</taxon>
        <taxon>Pyraloidea</taxon>
        <taxon>Crambidae</taxon>
        <taxon>Crambinae</taxon>
        <taxon>Chilo</taxon>
    </lineage>
</organism>
<feature type="chain" id="PRO_5046098106" description="SEFIR domain-containing protein" evidence="2">
    <location>
        <begin position="22"/>
        <end position="542"/>
    </location>
</feature>
<evidence type="ECO:0000256" key="1">
    <source>
        <dbReference type="SAM" id="Phobius"/>
    </source>
</evidence>
<keyword evidence="1" id="KW-0472">Membrane</keyword>
<dbReference type="EMBL" id="OU963904">
    <property type="protein sequence ID" value="CAH0669708.1"/>
    <property type="molecule type" value="Genomic_DNA"/>
</dbReference>
<name>A0ABN8EAM5_CHISP</name>
<feature type="signal peptide" evidence="2">
    <location>
        <begin position="1"/>
        <end position="21"/>
    </location>
</feature>
<evidence type="ECO:0000313" key="5">
    <source>
        <dbReference type="Proteomes" id="UP001153292"/>
    </source>
</evidence>
<keyword evidence="5" id="KW-1185">Reference proteome</keyword>
<dbReference type="InterPro" id="IPR013568">
    <property type="entry name" value="SEFIR_dom"/>
</dbReference>
<dbReference type="Pfam" id="PF08357">
    <property type="entry name" value="SEFIR"/>
    <property type="match status" value="1"/>
</dbReference>